<dbReference type="InterPro" id="IPR018247">
    <property type="entry name" value="EF_Hand_1_Ca_BS"/>
</dbReference>
<keyword evidence="1" id="KW-0677">Repeat</keyword>
<dbReference type="Gene3D" id="2.120.10.30">
    <property type="entry name" value="TolB, C-terminal domain"/>
    <property type="match status" value="1"/>
</dbReference>
<dbReference type="EMBL" id="CABN01000151">
    <property type="protein sequence ID" value="CBI00597.1"/>
    <property type="molecule type" value="Genomic_DNA"/>
</dbReference>
<dbReference type="InterPro" id="IPR050952">
    <property type="entry name" value="TRIM-NHL_E3_ligases"/>
</dbReference>
<protein>
    <recommendedName>
        <fullName evidence="3">NHL repeat containing protein</fullName>
    </recommendedName>
</protein>
<evidence type="ECO:0000313" key="2">
    <source>
        <dbReference type="EMBL" id="CBI00597.1"/>
    </source>
</evidence>
<organism evidence="2">
    <name type="scientific">mine drainage metagenome</name>
    <dbReference type="NCBI Taxonomy" id="410659"/>
    <lineage>
        <taxon>unclassified sequences</taxon>
        <taxon>metagenomes</taxon>
        <taxon>ecological metagenomes</taxon>
    </lineage>
</organism>
<dbReference type="Gene3D" id="2.60.40.4070">
    <property type="match status" value="1"/>
</dbReference>
<dbReference type="Gene3D" id="2.60.40.1190">
    <property type="match status" value="1"/>
</dbReference>
<name>E6Q088_9ZZZZ</name>
<dbReference type="InterPro" id="IPR011042">
    <property type="entry name" value="6-blade_b-propeller_TolB-like"/>
</dbReference>
<dbReference type="SUPFAM" id="SSF101898">
    <property type="entry name" value="NHL repeat"/>
    <property type="match status" value="1"/>
</dbReference>
<dbReference type="PANTHER" id="PTHR24104">
    <property type="entry name" value="E3 UBIQUITIN-PROTEIN LIGASE NHLRC1-RELATED"/>
    <property type="match status" value="1"/>
</dbReference>
<evidence type="ECO:0008006" key="3">
    <source>
        <dbReference type="Google" id="ProtNLM"/>
    </source>
</evidence>
<gene>
    <name evidence="2" type="ORF">CARN3_0142</name>
</gene>
<sequence length="1460" mass="158005">MRLHLKIALILSQIMIYGLAIGRAVPNQVGASSGPFATALLSPKELDQRAITEWVGGQQKPYANPGAVQNYFWTQTAGSNYGQIIFGVSTQPGWRHLRVGFTNPIEVGSILVRGGGAVSVLRPGVPYPGDPGNDSDWIAATRLVSGQPAHTEVDAGGFAVWVLPAVTSVRAIRFSHLAALTDADYSASVGGVYLLKERLENVAPTGVSTASANGPKTPLLIDEQYNDWNTWDNGPLYQHLVNEQTPEWVMLSWPSAVKLRGLAALWAGYDAADVEVFTGGPTLSPRDAPESAWRAAGPKWLLHSQYTRSLGVDWYDFGQDVTTRAVRVRITQVTDEFHPHLVGKTMQGRRVWLGELMALRPMGELPQQTMTVAAVADAGPHPPIPVRFTLRAPGYVTLVIEDAQGNRVRNLVSDTWFPAGENVAWWDGSDDLSRDEDAAGHGQYRIPTHFLPPGQYHVRGLVHQQIDLRYEFSLYTGGNPAWDTVDGKGGWLTNHTPPSAALFVPAGEGPVNMPLVFLGSYTSEGGSGLAWVDLTGKKQGGRGWVGGAWTAAPFPARDSGSLADKSVYAYVGAAWSADGGNPQHPQAVVRLTGLTLHADRTLAPYHYDPGATLAFRGNHTQPYWNDQMGGLAVYNRLLAYSLTKMNRLVLEDADTGAIVDTISLDSPRGVAFDHAGRLLVLSGVRLLRYDVRHQPGESRAEVGQAQTVITSGLEDPAGITLDDSGNVYISDHGSSHQVKIYNPEGRLERIIGHPGTPKAGPYDPLHMNDPAGMAVDSEGHLWVTEDDYQPKRVSVWNQQGQLLRAFYGPARYGGGGVVDGADPTHFYYNGMDFRVNWQSGTNQLSSVPFLIPNEDMLLPIGGAAQLPTFCVPYTPVHWQGNLYFSNSYQNLATTGVPVGCVFEMIQGVLHPVAAMGRANQWPLLATERYRSLWPAGVSQTSMAPQDSVLFSWSDRNGNGEVDPNELTLVKSITGSITMMPDMSLLNADVNGNVTQYSPASWTAEHAPIYDLAHARAIASGAQLPREDGGGQALLAAHGVVMTTAPLPFSMYGVGGVDFSGHRWSYPSLWPGLHIGHVAPIANHRGELIATTQLLGGLVDPPGENVGQLWAINGNTGDVYLFTADGLYVTQLFQDVRTGQPWKMPVAQRNMLLNGVSLHDENFFPSITQTPDGKVYLDDGGRTSLVRLDGLDTLRALDAPPVTITTDTLKMCASYEQGAELARQKLDGSKELRVAMKSALDLANLNSTLNSAEWVVIDERVNQVGWSQIPNVTEGALATAGGRLYAAYRSEDANLLKNSGTIPDAPFKTGGALDLMIGTNPAANPNRSGPVAGDLRLLVYLVNGEPRATLYRAVVPGTARPVPFSSPWQTIYLDQVVDVTKDLQFVQQGGNYAFSIPLSVLGLRPRPGERIRADIGVLRGDGQQTTERVYWSNKATNITSDVPSEAELTPNLWGEWVFMAQ</sequence>
<reference evidence="2" key="1">
    <citation type="submission" date="2009-10" db="EMBL/GenBank/DDBJ databases">
        <title>Diversity of trophic interactions inside an arsenic-rich microbial ecosystem.</title>
        <authorList>
            <person name="Bertin P.N."/>
            <person name="Heinrich-Salmeron A."/>
            <person name="Pelletier E."/>
            <person name="Goulhen-Chollet F."/>
            <person name="Arsene-Ploetze F."/>
            <person name="Gallien S."/>
            <person name="Calteau A."/>
            <person name="Vallenet D."/>
            <person name="Casiot C."/>
            <person name="Chane-Woon-Ming B."/>
            <person name="Giloteaux L."/>
            <person name="Barakat M."/>
            <person name="Bonnefoy V."/>
            <person name="Bruneel O."/>
            <person name="Chandler M."/>
            <person name="Cleiss J."/>
            <person name="Duran R."/>
            <person name="Elbaz-Poulichet F."/>
            <person name="Fonknechten N."/>
            <person name="Lauga B."/>
            <person name="Mornico D."/>
            <person name="Ortet P."/>
            <person name="Schaeffer C."/>
            <person name="Siguier P."/>
            <person name="Alexander Thil Smith A."/>
            <person name="Van Dorsselaer A."/>
            <person name="Weissenbach J."/>
            <person name="Medigue C."/>
            <person name="Le Paslier D."/>
        </authorList>
    </citation>
    <scope>NUCLEOTIDE SEQUENCE</scope>
</reference>
<proteinExistence type="predicted"/>
<dbReference type="PROSITE" id="PS51125">
    <property type="entry name" value="NHL"/>
    <property type="match status" value="1"/>
</dbReference>
<dbReference type="PANTHER" id="PTHR24104:SF25">
    <property type="entry name" value="PROTEIN LIN-41"/>
    <property type="match status" value="1"/>
</dbReference>
<dbReference type="InterPro" id="IPR001258">
    <property type="entry name" value="NHL_repeat"/>
</dbReference>
<comment type="caution">
    <text evidence="2">The sequence shown here is derived from an EMBL/GenBank/DDBJ whole genome shotgun (WGS) entry which is preliminary data.</text>
</comment>
<dbReference type="PROSITE" id="PS00018">
    <property type="entry name" value="EF_HAND_1"/>
    <property type="match status" value="1"/>
</dbReference>
<dbReference type="GO" id="GO:0008270">
    <property type="term" value="F:zinc ion binding"/>
    <property type="evidence" value="ECO:0007669"/>
    <property type="project" value="UniProtKB-KW"/>
</dbReference>
<evidence type="ECO:0000256" key="1">
    <source>
        <dbReference type="ARBA" id="ARBA00022737"/>
    </source>
</evidence>
<accession>E6Q088</accession>